<evidence type="ECO:0000259" key="1">
    <source>
        <dbReference type="Pfam" id="PF01636"/>
    </source>
</evidence>
<gene>
    <name evidence="2" type="ORF">PEGY_LOCUS3370</name>
</gene>
<dbReference type="PANTHER" id="PTHR21310">
    <property type="entry name" value="AMINOGLYCOSIDE PHOSPHOTRANSFERASE-RELATED-RELATED"/>
    <property type="match status" value="1"/>
</dbReference>
<evidence type="ECO:0000313" key="3">
    <source>
        <dbReference type="Proteomes" id="UP001154252"/>
    </source>
</evidence>
<dbReference type="Proteomes" id="UP001154252">
    <property type="component" value="Unassembled WGS sequence"/>
</dbReference>
<feature type="domain" description="Aminoglycoside phosphotransferase" evidence="1">
    <location>
        <begin position="140"/>
        <end position="340"/>
    </location>
</feature>
<organism evidence="2 3">
    <name type="scientific">Penicillium egyptiacum</name>
    <dbReference type="NCBI Taxonomy" id="1303716"/>
    <lineage>
        <taxon>Eukaryota</taxon>
        <taxon>Fungi</taxon>
        <taxon>Dikarya</taxon>
        <taxon>Ascomycota</taxon>
        <taxon>Pezizomycotina</taxon>
        <taxon>Eurotiomycetes</taxon>
        <taxon>Eurotiomycetidae</taxon>
        <taxon>Eurotiales</taxon>
        <taxon>Aspergillaceae</taxon>
        <taxon>Penicillium</taxon>
    </lineage>
</organism>
<comment type="caution">
    <text evidence="2">The sequence shown here is derived from an EMBL/GenBank/DDBJ whole genome shotgun (WGS) entry which is preliminary data.</text>
</comment>
<dbReference type="AlphaFoldDB" id="A0A9W4K8F1"/>
<protein>
    <recommendedName>
        <fullName evidence="1">Aminoglycoside phosphotransferase domain-containing protein</fullName>
    </recommendedName>
</protein>
<dbReference type="EMBL" id="CAJVRC010000846">
    <property type="protein sequence ID" value="CAG8893098.1"/>
    <property type="molecule type" value="Genomic_DNA"/>
</dbReference>
<dbReference type="InterPro" id="IPR011009">
    <property type="entry name" value="Kinase-like_dom_sf"/>
</dbReference>
<name>A0A9W4K8F1_9EURO</name>
<dbReference type="PANTHER" id="PTHR21310:SF39">
    <property type="entry name" value="AMINOGLYCOSIDE PHOSPHOTRANSFERASE DOMAIN-CONTAINING PROTEIN"/>
    <property type="match status" value="1"/>
</dbReference>
<dbReference type="OrthoDB" id="3250044at2759"/>
<accession>A0A9W4K8F1</accession>
<proteinExistence type="predicted"/>
<evidence type="ECO:0000313" key="2">
    <source>
        <dbReference type="EMBL" id="CAG8893098.1"/>
    </source>
</evidence>
<reference evidence="2" key="1">
    <citation type="submission" date="2021-07" db="EMBL/GenBank/DDBJ databases">
        <authorList>
            <person name="Branca A.L. A."/>
        </authorList>
    </citation>
    <scope>NUCLEOTIDE SEQUENCE</scope>
</reference>
<dbReference type="SUPFAM" id="SSF56112">
    <property type="entry name" value="Protein kinase-like (PK-like)"/>
    <property type="match status" value="1"/>
</dbReference>
<keyword evidence="3" id="KW-1185">Reference proteome</keyword>
<dbReference type="Gene3D" id="3.90.1200.10">
    <property type="match status" value="1"/>
</dbReference>
<dbReference type="InterPro" id="IPR051678">
    <property type="entry name" value="AGP_Transferase"/>
</dbReference>
<sequence>MMTNTKHVLRSAIQMIHAISYRFCCDANLPSLRNQDHWCETLQSSANCAIGDMENSDIPDVRMTSIPLDCSPTDTRRSQPANAGAKSKSFPLDGCDISQVSDETLTTLFDTAPALHSYEGTRIVHVSHALVLKGGIGARPSEANILNLVAECDGSETIRVPKVYRVLNIEPDEIYGYKCIILLDFIDGVSVEQCWGDLKQTERMNVVSQVASMITTLRSIPLSQEQQDQPGPVGCEGCVAHGYWFTDIGAGPFRSKEHMETWFNRRLDITKKFHQAPNDVPLFHFDKLVLTHMDIAPRNLILGSDRKVWLIDWGDAGIYPDGFEIASLKARRFESPEYTDMLLEILSNMIPEHEELLQQLRSIAFALTTGQWLGRERLDFGQI</sequence>
<dbReference type="Pfam" id="PF01636">
    <property type="entry name" value="APH"/>
    <property type="match status" value="1"/>
</dbReference>
<dbReference type="InterPro" id="IPR002575">
    <property type="entry name" value="Aminoglycoside_PTrfase"/>
</dbReference>